<evidence type="ECO:0000256" key="1">
    <source>
        <dbReference type="SAM" id="Phobius"/>
    </source>
</evidence>
<comment type="caution">
    <text evidence="2">The sequence shown here is derived from an EMBL/GenBank/DDBJ whole genome shotgun (WGS) entry which is preliminary data.</text>
</comment>
<sequence length="50" mass="5789">MTLSLRNKQVFILFVLIVLSLLAISFVALNMAHINLWQTLIKPSMSYPWL</sequence>
<gene>
    <name evidence="2" type="ORF">KDI_04760</name>
</gene>
<keyword evidence="1" id="KW-1133">Transmembrane helix</keyword>
<dbReference type="EMBL" id="BIXY01000004">
    <property type="protein sequence ID" value="GCF06912.1"/>
    <property type="molecule type" value="Genomic_DNA"/>
</dbReference>
<dbReference type="AlphaFoldDB" id="A0A5A5T6A6"/>
<name>A0A5A5T6A6_9CHLR</name>
<reference evidence="2 3" key="1">
    <citation type="submission" date="2019-01" db="EMBL/GenBank/DDBJ databases">
        <title>Draft genome sequence of Dictyobacter sp. Uno17.</title>
        <authorList>
            <person name="Wang C.M."/>
            <person name="Zheng Y."/>
            <person name="Sakai Y."/>
            <person name="Abe K."/>
            <person name="Yokota A."/>
            <person name="Yabe S."/>
        </authorList>
    </citation>
    <scope>NUCLEOTIDE SEQUENCE [LARGE SCALE GENOMIC DNA]</scope>
    <source>
        <strain evidence="2 3">Uno17</strain>
    </source>
</reference>
<proteinExistence type="predicted"/>
<keyword evidence="3" id="KW-1185">Reference proteome</keyword>
<dbReference type="RefSeq" id="WP_172631799.1">
    <property type="nucleotide sequence ID" value="NZ_BIXY01000004.1"/>
</dbReference>
<protein>
    <submittedName>
        <fullName evidence="2">Uncharacterized protein</fullName>
    </submittedName>
</protein>
<evidence type="ECO:0000313" key="2">
    <source>
        <dbReference type="EMBL" id="GCF06912.1"/>
    </source>
</evidence>
<accession>A0A5A5T6A6</accession>
<evidence type="ECO:0000313" key="3">
    <source>
        <dbReference type="Proteomes" id="UP000322530"/>
    </source>
</evidence>
<keyword evidence="1" id="KW-0472">Membrane</keyword>
<organism evidence="2 3">
    <name type="scientific">Dictyobacter arantiisoli</name>
    <dbReference type="NCBI Taxonomy" id="2014874"/>
    <lineage>
        <taxon>Bacteria</taxon>
        <taxon>Bacillati</taxon>
        <taxon>Chloroflexota</taxon>
        <taxon>Ktedonobacteria</taxon>
        <taxon>Ktedonobacterales</taxon>
        <taxon>Dictyobacteraceae</taxon>
        <taxon>Dictyobacter</taxon>
    </lineage>
</organism>
<dbReference type="Proteomes" id="UP000322530">
    <property type="component" value="Unassembled WGS sequence"/>
</dbReference>
<keyword evidence="1" id="KW-0812">Transmembrane</keyword>
<feature type="transmembrane region" description="Helical" evidence="1">
    <location>
        <begin position="12"/>
        <end position="34"/>
    </location>
</feature>